<organism evidence="1 2">
    <name type="scientific">Paenibacillus agaridevorans</name>
    <dbReference type="NCBI Taxonomy" id="171404"/>
    <lineage>
        <taxon>Bacteria</taxon>
        <taxon>Bacillati</taxon>
        <taxon>Bacillota</taxon>
        <taxon>Bacilli</taxon>
        <taxon>Bacillales</taxon>
        <taxon>Paenibacillaceae</taxon>
        <taxon>Paenibacillus</taxon>
    </lineage>
</organism>
<evidence type="ECO:0000313" key="2">
    <source>
        <dbReference type="Proteomes" id="UP000245202"/>
    </source>
</evidence>
<evidence type="ECO:0000313" key="1">
    <source>
        <dbReference type="EMBL" id="GBG08080.1"/>
    </source>
</evidence>
<gene>
    <name evidence="1" type="ORF">PAT3040_02647</name>
</gene>
<reference evidence="1 2" key="1">
    <citation type="submission" date="2017-08" db="EMBL/GenBank/DDBJ databases">
        <title>Substantial Increase in Enzyme Production by Combined Drug-Resistance Mutations in Paenibacillus agaridevorans.</title>
        <authorList>
            <person name="Tanaka Y."/>
            <person name="Funane K."/>
            <person name="Hosaka T."/>
            <person name="Shiwa Y."/>
            <person name="Fujita N."/>
            <person name="Miyazaki T."/>
            <person name="Yoshikawa H."/>
            <person name="Murakami K."/>
            <person name="Kasahara K."/>
            <person name="Inaoka T."/>
            <person name="Hiraga Y."/>
            <person name="Ochi K."/>
        </authorList>
    </citation>
    <scope>NUCLEOTIDE SEQUENCE [LARGE SCALE GENOMIC DNA]</scope>
    <source>
        <strain evidence="1 2">T-3040</strain>
    </source>
</reference>
<dbReference type="Proteomes" id="UP000245202">
    <property type="component" value="Unassembled WGS sequence"/>
</dbReference>
<proteinExistence type="predicted"/>
<name>A0A2R5EN37_9BACL</name>
<dbReference type="EMBL" id="BDQX01000136">
    <property type="protein sequence ID" value="GBG08080.1"/>
    <property type="molecule type" value="Genomic_DNA"/>
</dbReference>
<dbReference type="AlphaFoldDB" id="A0A2R5EN37"/>
<comment type="caution">
    <text evidence="1">The sequence shown here is derived from an EMBL/GenBank/DDBJ whole genome shotgun (WGS) entry which is preliminary data.</text>
</comment>
<protein>
    <submittedName>
        <fullName evidence="1">Uncharacterized protein</fullName>
    </submittedName>
</protein>
<sequence>MSSIRGEYAKLLLLSDQLSQEEKDKQFSTLMTEMERKYHIQALRNETFNQENPDVMRIYLELSQARATI</sequence>
<keyword evidence="2" id="KW-1185">Reference proteome</keyword>
<accession>A0A2R5EN37</accession>